<dbReference type="RefSeq" id="XP_017881571.1">
    <property type="nucleotide sequence ID" value="XM_018026082.2"/>
</dbReference>
<evidence type="ECO:0000313" key="2">
    <source>
        <dbReference type="RefSeq" id="XP_017881566.1"/>
    </source>
</evidence>
<evidence type="ECO:0000313" key="1">
    <source>
        <dbReference type="Proteomes" id="UP000694925"/>
    </source>
</evidence>
<dbReference type="GeneID" id="108625799"/>
<dbReference type="Proteomes" id="UP000694925">
    <property type="component" value="Unplaced"/>
</dbReference>
<sequence length="171" mass="19864">MLKAMEDVVVHTRKPDSRGVAISFSTWLGIKNQAIDDLWISKRDGLKKEVKMKKEEKLDVETHCKIACCYKRSEIQEPKVVLKHNILSEIRLHINQKDWNAVKNLLLVLLHNSTDIEPLIWRYTFILTLYSNIDNLSNVVQFFKSCIGCQHSDTNLILKDILLSQFVNKES</sequence>
<reference evidence="2 3" key="1">
    <citation type="submission" date="2025-04" db="UniProtKB">
        <authorList>
            <consortium name="RefSeq"/>
        </authorList>
    </citation>
    <scope>IDENTIFICATION</scope>
    <source>
        <tissue evidence="2 3">Whole body</tissue>
    </source>
</reference>
<accession>A0AAJ7J107</accession>
<dbReference type="AlphaFoldDB" id="A0AAJ7J107"/>
<protein>
    <submittedName>
        <fullName evidence="2 3">Uncharacterized protein LOC108625799 isoform X1</fullName>
    </submittedName>
</protein>
<dbReference type="RefSeq" id="XP_017881569.1">
    <property type="nucleotide sequence ID" value="XM_018026080.2"/>
</dbReference>
<evidence type="ECO:0000313" key="4">
    <source>
        <dbReference type="RefSeq" id="XP_017881571.1"/>
    </source>
</evidence>
<dbReference type="RefSeq" id="XP_017881566.1">
    <property type="nucleotide sequence ID" value="XM_018026077.2"/>
</dbReference>
<gene>
    <name evidence="2 3 4" type="primary">LOC108625799</name>
</gene>
<name>A0AAJ7J107_9HYME</name>
<keyword evidence="1" id="KW-1185">Reference proteome</keyword>
<evidence type="ECO:0000313" key="3">
    <source>
        <dbReference type="RefSeq" id="XP_017881569.1"/>
    </source>
</evidence>
<dbReference type="KEGG" id="ccal:108625799"/>
<proteinExistence type="predicted"/>
<organism evidence="1 2">
    <name type="scientific">Ceratina calcarata</name>
    <dbReference type="NCBI Taxonomy" id="156304"/>
    <lineage>
        <taxon>Eukaryota</taxon>
        <taxon>Metazoa</taxon>
        <taxon>Ecdysozoa</taxon>
        <taxon>Arthropoda</taxon>
        <taxon>Hexapoda</taxon>
        <taxon>Insecta</taxon>
        <taxon>Pterygota</taxon>
        <taxon>Neoptera</taxon>
        <taxon>Endopterygota</taxon>
        <taxon>Hymenoptera</taxon>
        <taxon>Apocrita</taxon>
        <taxon>Aculeata</taxon>
        <taxon>Apoidea</taxon>
        <taxon>Anthophila</taxon>
        <taxon>Apidae</taxon>
        <taxon>Ceratina</taxon>
        <taxon>Zadontomerus</taxon>
    </lineage>
</organism>